<accession>A0A3B3SZN0</accession>
<evidence type="ECO:0000256" key="2">
    <source>
        <dbReference type="SAM" id="MobiDB-lite"/>
    </source>
</evidence>
<dbReference type="Ensembl" id="ENSPKIT00000016484.1">
    <property type="protein sequence ID" value="ENSPKIP00000035551.1"/>
    <property type="gene ID" value="ENSPKIG00000014452.1"/>
</dbReference>
<feature type="coiled-coil region" evidence="1">
    <location>
        <begin position="154"/>
        <end position="227"/>
    </location>
</feature>
<feature type="region of interest" description="Disordered" evidence="2">
    <location>
        <begin position="423"/>
        <end position="473"/>
    </location>
</feature>
<evidence type="ECO:0000313" key="4">
    <source>
        <dbReference type="Proteomes" id="UP000261540"/>
    </source>
</evidence>
<feature type="coiled-coil region" evidence="1">
    <location>
        <begin position="99"/>
        <end position="126"/>
    </location>
</feature>
<feature type="region of interest" description="Disordered" evidence="2">
    <location>
        <begin position="1"/>
        <end position="62"/>
    </location>
</feature>
<keyword evidence="1" id="KW-0175">Coiled coil</keyword>
<dbReference type="CTD" id="202243"/>
<dbReference type="OrthoDB" id="9939852at2759"/>
<dbReference type="GO" id="GO:2000146">
    <property type="term" value="P:negative regulation of cell motility"/>
    <property type="evidence" value="ECO:0007669"/>
    <property type="project" value="TreeGrafter"/>
</dbReference>
<evidence type="ECO:0000313" key="3">
    <source>
        <dbReference type="Ensembl" id="ENSPKIP00000035551.1"/>
    </source>
</evidence>
<dbReference type="GO" id="GO:0005737">
    <property type="term" value="C:cytoplasm"/>
    <property type="evidence" value="ECO:0007669"/>
    <property type="project" value="TreeGrafter"/>
</dbReference>
<dbReference type="Ensembl" id="ENSPKIT00000016447.1">
    <property type="protein sequence ID" value="ENSPKIP00000035514.1"/>
    <property type="gene ID" value="ENSPKIG00000014452.1"/>
</dbReference>
<reference evidence="3" key="1">
    <citation type="submission" date="2025-05" db="UniProtKB">
        <authorList>
            <consortium name="Ensembl"/>
        </authorList>
    </citation>
    <scope>IDENTIFICATION</scope>
</reference>
<dbReference type="PANTHER" id="PTHR28616">
    <property type="entry name" value="COILED-COIL DOMAIN-CONTAINING PROTEIN 125"/>
    <property type="match status" value="1"/>
</dbReference>
<organism evidence="3 4">
    <name type="scientific">Paramormyrops kingsleyae</name>
    <dbReference type="NCBI Taxonomy" id="1676925"/>
    <lineage>
        <taxon>Eukaryota</taxon>
        <taxon>Metazoa</taxon>
        <taxon>Chordata</taxon>
        <taxon>Craniata</taxon>
        <taxon>Vertebrata</taxon>
        <taxon>Euteleostomi</taxon>
        <taxon>Actinopterygii</taxon>
        <taxon>Neopterygii</taxon>
        <taxon>Teleostei</taxon>
        <taxon>Osteoglossocephala</taxon>
        <taxon>Osteoglossomorpha</taxon>
        <taxon>Osteoglossiformes</taxon>
        <taxon>Mormyridae</taxon>
        <taxon>Paramormyrops</taxon>
    </lineage>
</organism>
<dbReference type="AlphaFoldDB" id="A0A3B3SZN0"/>
<sequence>METGAEWAKNSPRRPSEDDMMGGDLGDGLGMKPGTLYARKEDRRDTLDLQSPAVPSNRSGDSGTVAFTWTSCAALQQEEDAERSCSLRRLTGSLCDPSNEELKTRLQEVTEKTEILRCELEATQRHLEGKHEALKILQSRAVFDKATTHTKTLLQKSEERNKALEKEVNTLQWEITFNQERFKNIEQSWKDKYERMCIENKTLSDTVEETAKMVQELRSENTFLSQRCLELMSLLSVEQQRAFKGSLPVCSGLGRDDTALELAVLGACCCSVSEGDPCLCARAAATSRKQVLQLTQEVEMQRRRKEEAYMMADAFRIAFEQQLKRRSDQVLRLAEKEGRLCKDVLGHRGEIPGSVKVAQKLRGMLQSTPEGQISNDLPDTLHHLIDLLNDKEEALAHQRKVSYMLARNTAELEQRLLQLKGPDSGMAGPMAGLEAGNTDGRLSKRLSVPHNPGDNADTQTHRQIKGKLTMEPA</sequence>
<dbReference type="Ensembl" id="ENSPKIT00000016466.1">
    <property type="protein sequence ID" value="ENSPKIP00000035533.1"/>
    <property type="gene ID" value="ENSPKIG00000014452.1"/>
</dbReference>
<name>A0A3B3SZN0_9TELE</name>
<proteinExistence type="predicted"/>
<dbReference type="KEGG" id="pki:111850289"/>
<dbReference type="GeneTree" id="ENSGT00940000166823"/>
<dbReference type="GO" id="GO:0035024">
    <property type="term" value="P:negative regulation of Rho protein signal transduction"/>
    <property type="evidence" value="ECO:0007669"/>
    <property type="project" value="TreeGrafter"/>
</dbReference>
<dbReference type="STRING" id="1676925.ENSPKIP00000035533"/>
<feature type="compositionally biased region" description="Basic and acidic residues" evidence="2">
    <location>
        <begin position="38"/>
        <end position="47"/>
    </location>
</feature>
<dbReference type="PANTHER" id="PTHR28616:SF1">
    <property type="entry name" value="COILED-COIL DOMAIN-CONTAINING PROTEIN 125"/>
    <property type="match status" value="1"/>
</dbReference>
<keyword evidence="4" id="KW-1185">Reference proteome</keyword>
<protein>
    <submittedName>
        <fullName evidence="3">Coiled-coil domain containing 125</fullName>
    </submittedName>
</protein>
<feature type="compositionally biased region" description="Polar residues" evidence="2">
    <location>
        <begin position="53"/>
        <end position="62"/>
    </location>
</feature>
<dbReference type="Proteomes" id="UP000261540">
    <property type="component" value="Unplaced"/>
</dbReference>
<evidence type="ECO:0000256" key="1">
    <source>
        <dbReference type="SAM" id="Coils"/>
    </source>
</evidence>
<dbReference type="InterPro" id="IPR034608">
    <property type="entry name" value="CCDC125"/>
</dbReference>